<dbReference type="Proteomes" id="UP000749559">
    <property type="component" value="Unassembled WGS sequence"/>
</dbReference>
<dbReference type="PANTHER" id="PTHR24373">
    <property type="entry name" value="SLIT RELATED LEUCINE-RICH REPEAT NEURONAL PROTEIN"/>
    <property type="match status" value="1"/>
</dbReference>
<dbReference type="InterPro" id="IPR050328">
    <property type="entry name" value="Dev_Immune_Receptor"/>
</dbReference>
<evidence type="ECO:0000256" key="4">
    <source>
        <dbReference type="SAM" id="MobiDB-lite"/>
    </source>
</evidence>
<evidence type="ECO:0000256" key="2">
    <source>
        <dbReference type="ARBA" id="ARBA00022729"/>
    </source>
</evidence>
<evidence type="ECO:0000313" key="6">
    <source>
        <dbReference type="EMBL" id="CAH1778679.1"/>
    </source>
</evidence>
<keyword evidence="2" id="KW-0732">Signal</keyword>
<feature type="transmembrane region" description="Helical" evidence="5">
    <location>
        <begin position="645"/>
        <end position="668"/>
    </location>
</feature>
<dbReference type="InterPro" id="IPR003591">
    <property type="entry name" value="Leu-rich_rpt_typical-subtyp"/>
</dbReference>
<gene>
    <name evidence="6" type="ORF">OFUS_LOCUS5564</name>
</gene>
<dbReference type="Gene3D" id="3.80.10.10">
    <property type="entry name" value="Ribonuclease Inhibitor"/>
    <property type="match status" value="2"/>
</dbReference>
<feature type="compositionally biased region" description="Basic residues" evidence="4">
    <location>
        <begin position="741"/>
        <end position="763"/>
    </location>
</feature>
<dbReference type="InterPro" id="IPR001611">
    <property type="entry name" value="Leu-rich_rpt"/>
</dbReference>
<keyword evidence="5" id="KW-0472">Membrane</keyword>
<dbReference type="EMBL" id="CAIIXF020000003">
    <property type="protein sequence ID" value="CAH1778679.1"/>
    <property type="molecule type" value="Genomic_DNA"/>
</dbReference>
<dbReference type="SUPFAM" id="SSF52058">
    <property type="entry name" value="L domain-like"/>
    <property type="match status" value="1"/>
</dbReference>
<evidence type="ECO:0000256" key="1">
    <source>
        <dbReference type="ARBA" id="ARBA00022614"/>
    </source>
</evidence>
<sequence>MCLEYIKAFKHYVLWSYIVTAIGLGSFQLASISAQEASHVTTDDVDRLLPQNDTVTIPGEFTTTLVDNYTIPGDTIITPNDKATIIEVAATTPGDTYTMPVDISTMPVDTSTIPGNTSTIPADTLLIPNDTTTALGDISTIPDNATTILNDKTEPKSHDQTKANITSSKISPDIENERYGTTTKPYSALTKTTSVYVSDSFTLGSTNEYQAPISDAALCFFKWTHTSNTCNCNSVGILSVPSNIPTNTTHLFLENNSIQYLKDFTFRGLRRLEVLSLNNNPGLEYIENNAFEGIYSLTELYLSNIGLTNVGNFLSGKGEDLIQLEIVDMSHNKINKIQKYAFHEMVAINFLDLSYNDIEALSIYFNFVGLSGLVRLNMAHNPRLHEIGGRSLVGMSAIRHLDFSFSNLTQLVDEELWGLKSLEYLDLSYTPMRLLTNRALSWLTRIKVIDLSHSKIRSIKETFKGLNINSIDLSNNLLRLIHNDAFKECPHLTSISLRGNTLGTFPRALCQVKNIEELDLSSNVIRTMGADDVLCIMEIRLFNGEGNPFTCNKDIVEFAIHMHASGSRNGWPEEYKCYEPYRWRNKTIENYVNTIWEILTTTRATIPTTNSPTKHVPNNIRNTHIPRDENDKATDQSKEFGTTNLIITSVVVVLVLLVFVVTLTLVCVMKRLNRYAPTDNNDPNSEYNNTTCDEELGTVKSGELNLNEMGTRTHSQDQKVNNHIGITKGIEVYHKIEDSKKKRHSSKNKIRYKSPQRKHKMRKEKTLIKRSTNEDPPKDSMKPYEHRHKTHVYVVTSPNIQTQI</sequence>
<keyword evidence="5" id="KW-0812">Transmembrane</keyword>
<keyword evidence="1" id="KW-0433">Leucine-rich repeat</keyword>
<organism evidence="6 7">
    <name type="scientific">Owenia fusiformis</name>
    <name type="common">Polychaete worm</name>
    <dbReference type="NCBI Taxonomy" id="6347"/>
    <lineage>
        <taxon>Eukaryota</taxon>
        <taxon>Metazoa</taxon>
        <taxon>Spiralia</taxon>
        <taxon>Lophotrochozoa</taxon>
        <taxon>Annelida</taxon>
        <taxon>Polychaeta</taxon>
        <taxon>Sedentaria</taxon>
        <taxon>Canalipalpata</taxon>
        <taxon>Sabellida</taxon>
        <taxon>Oweniida</taxon>
        <taxon>Oweniidae</taxon>
        <taxon>Owenia</taxon>
    </lineage>
</organism>
<feature type="compositionally biased region" description="Basic and acidic residues" evidence="4">
    <location>
        <begin position="625"/>
        <end position="635"/>
    </location>
</feature>
<evidence type="ECO:0000256" key="3">
    <source>
        <dbReference type="ARBA" id="ARBA00022737"/>
    </source>
</evidence>
<keyword evidence="7" id="KW-1185">Reference proteome</keyword>
<dbReference type="AlphaFoldDB" id="A0A8J1UVM8"/>
<dbReference type="InterPro" id="IPR032675">
    <property type="entry name" value="LRR_dom_sf"/>
</dbReference>
<dbReference type="SMART" id="SM00369">
    <property type="entry name" value="LRR_TYP"/>
    <property type="match status" value="9"/>
</dbReference>
<protein>
    <submittedName>
        <fullName evidence="6">Uncharacterized protein</fullName>
    </submittedName>
</protein>
<keyword evidence="5" id="KW-1133">Transmembrane helix</keyword>
<keyword evidence="3" id="KW-0677">Repeat</keyword>
<feature type="transmembrane region" description="Helical" evidence="5">
    <location>
        <begin position="12"/>
        <end position="30"/>
    </location>
</feature>
<accession>A0A8J1UVM8</accession>
<comment type="caution">
    <text evidence="6">The sequence shown here is derived from an EMBL/GenBank/DDBJ whole genome shotgun (WGS) entry which is preliminary data.</text>
</comment>
<feature type="region of interest" description="Disordered" evidence="4">
    <location>
        <begin position="737"/>
        <end position="783"/>
    </location>
</feature>
<dbReference type="Pfam" id="PF13855">
    <property type="entry name" value="LRR_8"/>
    <property type="match status" value="3"/>
</dbReference>
<evidence type="ECO:0000313" key="7">
    <source>
        <dbReference type="Proteomes" id="UP000749559"/>
    </source>
</evidence>
<name>A0A8J1UVM8_OWEFU</name>
<reference evidence="6" key="1">
    <citation type="submission" date="2022-03" db="EMBL/GenBank/DDBJ databases">
        <authorList>
            <person name="Martin C."/>
        </authorList>
    </citation>
    <scope>NUCLEOTIDE SEQUENCE</scope>
</reference>
<dbReference type="PANTHER" id="PTHR24373:SF370">
    <property type="entry name" value="FISH-LIPS, ISOFORM E"/>
    <property type="match status" value="1"/>
</dbReference>
<dbReference type="OrthoDB" id="2160613at2759"/>
<feature type="region of interest" description="Disordered" evidence="4">
    <location>
        <begin position="607"/>
        <end position="635"/>
    </location>
</feature>
<evidence type="ECO:0000256" key="5">
    <source>
        <dbReference type="SAM" id="Phobius"/>
    </source>
</evidence>
<proteinExistence type="predicted"/>
<feature type="compositionally biased region" description="Basic and acidic residues" evidence="4">
    <location>
        <begin position="764"/>
        <end position="783"/>
    </location>
</feature>